<dbReference type="RefSeq" id="XP_062878898.1">
    <property type="nucleotide sequence ID" value="XM_063022828.1"/>
</dbReference>
<gene>
    <name evidence="1" type="ORF">PUMCH_003872</name>
</gene>
<dbReference type="InterPro" id="IPR019488">
    <property type="entry name" value="Nucl_pore_RNA_shuttling_Mtr2"/>
</dbReference>
<proteinExistence type="predicted"/>
<dbReference type="SUPFAM" id="SSF54427">
    <property type="entry name" value="NTF2-like"/>
    <property type="match status" value="1"/>
</dbReference>
<evidence type="ECO:0000313" key="1">
    <source>
        <dbReference type="EMBL" id="WPK26517.1"/>
    </source>
</evidence>
<dbReference type="Proteomes" id="UP001338582">
    <property type="component" value="Chromosome 4"/>
</dbReference>
<dbReference type="GeneID" id="88174935"/>
<dbReference type="Gene3D" id="3.10.450.50">
    <property type="match status" value="1"/>
</dbReference>
<keyword evidence="2" id="KW-1185">Reference proteome</keyword>
<organism evidence="1 2">
    <name type="scientific">Australozyma saopauloensis</name>
    <dbReference type="NCBI Taxonomy" id="291208"/>
    <lineage>
        <taxon>Eukaryota</taxon>
        <taxon>Fungi</taxon>
        <taxon>Dikarya</taxon>
        <taxon>Ascomycota</taxon>
        <taxon>Saccharomycotina</taxon>
        <taxon>Pichiomycetes</taxon>
        <taxon>Metschnikowiaceae</taxon>
        <taxon>Australozyma</taxon>
    </lineage>
</organism>
<dbReference type="Pfam" id="PF10429">
    <property type="entry name" value="Mtr2"/>
    <property type="match status" value="1"/>
</dbReference>
<dbReference type="KEGG" id="asau:88174935"/>
<dbReference type="AlphaFoldDB" id="A0AAX4HF58"/>
<name>A0AAX4HF58_9ASCO</name>
<dbReference type="EMBL" id="CP138897">
    <property type="protein sequence ID" value="WPK26517.1"/>
    <property type="molecule type" value="Genomic_DNA"/>
</dbReference>
<accession>A0AAX4HF58</accession>
<sequence length="77" mass="8320">MVNGKVSFDESGRSRLGVTADIPQDALAPTKTLWGAGFGFCIVMVVDESVAASSEAQVINTFNYRLVYKPHDSLVEL</sequence>
<dbReference type="InterPro" id="IPR032710">
    <property type="entry name" value="NTF2-like_dom_sf"/>
</dbReference>
<protein>
    <submittedName>
        <fullName evidence="1">Uncharacterized protein</fullName>
    </submittedName>
</protein>
<evidence type="ECO:0000313" key="2">
    <source>
        <dbReference type="Proteomes" id="UP001338582"/>
    </source>
</evidence>
<reference evidence="1 2" key="1">
    <citation type="submission" date="2023-10" db="EMBL/GenBank/DDBJ databases">
        <title>Draft Genome Sequence of Candida saopaulonensis from a very Premature Infant with Sepsis.</title>
        <authorList>
            <person name="Ning Y."/>
            <person name="Dai R."/>
            <person name="Xiao M."/>
            <person name="Xu Y."/>
            <person name="Yan Q."/>
            <person name="Zhang L."/>
        </authorList>
    </citation>
    <scope>NUCLEOTIDE SEQUENCE [LARGE SCALE GENOMIC DNA]</scope>
    <source>
        <strain evidence="1 2">19XY460</strain>
    </source>
</reference>